<comment type="caution">
    <text evidence="2">The sequence shown here is derived from an EMBL/GenBank/DDBJ whole genome shotgun (WGS) entry which is preliminary data.</text>
</comment>
<evidence type="ECO:0000259" key="1">
    <source>
        <dbReference type="PROSITE" id="PS50181"/>
    </source>
</evidence>
<dbReference type="PROSITE" id="PS50181">
    <property type="entry name" value="FBOX"/>
    <property type="match status" value="1"/>
</dbReference>
<evidence type="ECO:0000313" key="2">
    <source>
        <dbReference type="EMBL" id="KAK6512815.1"/>
    </source>
</evidence>
<reference evidence="2 3" key="1">
    <citation type="submission" date="2019-10" db="EMBL/GenBank/DDBJ databases">
        <authorList>
            <person name="Palmer J.M."/>
        </authorList>
    </citation>
    <scope>NUCLEOTIDE SEQUENCE [LARGE SCALE GENOMIC DNA]</scope>
    <source>
        <strain evidence="2 3">TWF506</strain>
    </source>
</reference>
<keyword evidence="3" id="KW-1185">Reference proteome</keyword>
<organism evidence="2 3">
    <name type="scientific">Arthrobotrys conoides</name>
    <dbReference type="NCBI Taxonomy" id="74498"/>
    <lineage>
        <taxon>Eukaryota</taxon>
        <taxon>Fungi</taxon>
        <taxon>Dikarya</taxon>
        <taxon>Ascomycota</taxon>
        <taxon>Pezizomycotina</taxon>
        <taxon>Orbiliomycetes</taxon>
        <taxon>Orbiliales</taxon>
        <taxon>Orbiliaceae</taxon>
        <taxon>Arthrobotrys</taxon>
    </lineage>
</organism>
<proteinExistence type="predicted"/>
<sequence length="457" mass="52492">MSTHPLPTEVLLKIFNDVEIDAKDLFRIRHVCRRWRQVAEERFYEVVNIGYPGKSSMPYSSSWPVDAVECPYFTKVLSLKMHHYRPEAPPLGDPQKVISLIQPFNAVKIFSYSDDCAAVGWYSFWKIIDSAVSAMPLLEAVSIERWAGGYPYIAMPDGQREGSQINLIHSSQQPYHVAMAIEHWVNGYTVDGNDDNTDVEIAASPLLQRLPNLKEIKLSLFLDNSSMEVVTHFLKRIFTIFGNEAEDLVSEFNVNLLYRDVPEDNLGTRPIYGGPRTPHTWKLRNLKRLMYACDTDPVVLFAQEINADFSKLKWLSVDPDSWSGQIDEWRHNPNPLIKPQVFRNVEVFCLLMPDNFTSYTFSITNHESLIKAFSSQLIYFPNLKEFRFAAKKTLIYPVVRNEEGEAKILGKYFDQEGDPIDLEEFESSVPSPLKYSKDESDWGMSLMGREMVANYQG</sequence>
<dbReference type="AlphaFoldDB" id="A0AAN8ND15"/>
<name>A0AAN8ND15_9PEZI</name>
<dbReference type="InterPro" id="IPR001810">
    <property type="entry name" value="F-box_dom"/>
</dbReference>
<dbReference type="Pfam" id="PF12937">
    <property type="entry name" value="F-box-like"/>
    <property type="match status" value="1"/>
</dbReference>
<dbReference type="SMART" id="SM00256">
    <property type="entry name" value="FBOX"/>
    <property type="match status" value="1"/>
</dbReference>
<dbReference type="SUPFAM" id="SSF81383">
    <property type="entry name" value="F-box domain"/>
    <property type="match status" value="1"/>
</dbReference>
<protein>
    <recommendedName>
        <fullName evidence="1">F-box domain-containing protein</fullName>
    </recommendedName>
</protein>
<feature type="domain" description="F-box" evidence="1">
    <location>
        <begin position="1"/>
        <end position="47"/>
    </location>
</feature>
<dbReference type="Gene3D" id="1.20.1280.50">
    <property type="match status" value="1"/>
</dbReference>
<dbReference type="Proteomes" id="UP001307849">
    <property type="component" value="Unassembled WGS sequence"/>
</dbReference>
<dbReference type="CDD" id="cd09917">
    <property type="entry name" value="F-box_SF"/>
    <property type="match status" value="1"/>
</dbReference>
<accession>A0AAN8ND15</accession>
<dbReference type="EMBL" id="JAVHJM010000006">
    <property type="protein sequence ID" value="KAK6512815.1"/>
    <property type="molecule type" value="Genomic_DNA"/>
</dbReference>
<gene>
    <name evidence="2" type="ORF">TWF506_008981</name>
</gene>
<dbReference type="InterPro" id="IPR036047">
    <property type="entry name" value="F-box-like_dom_sf"/>
</dbReference>
<evidence type="ECO:0000313" key="3">
    <source>
        <dbReference type="Proteomes" id="UP001307849"/>
    </source>
</evidence>